<dbReference type="InterPro" id="IPR012349">
    <property type="entry name" value="Split_barrel_FMN-bd"/>
</dbReference>
<accession>A0AAJ5ZFJ5</accession>
<dbReference type="GO" id="GO:0042602">
    <property type="term" value="F:riboflavin reductase (NADPH) activity"/>
    <property type="evidence" value="ECO:0007669"/>
    <property type="project" value="TreeGrafter"/>
</dbReference>
<dbReference type="SUPFAM" id="SSF50475">
    <property type="entry name" value="FMN-binding split barrel"/>
    <property type="match status" value="1"/>
</dbReference>
<proteinExistence type="predicted"/>
<evidence type="ECO:0000313" key="5">
    <source>
        <dbReference type="Proteomes" id="UP001219901"/>
    </source>
</evidence>
<reference evidence="4" key="2">
    <citation type="journal article" date="2023" name="Nat. Commun.">
        <title>Cultivation of marine bacteria of the SAR202 clade.</title>
        <authorList>
            <person name="Lim Y."/>
            <person name="Seo J.H."/>
            <person name="Giovannoni S.J."/>
            <person name="Kang I."/>
            <person name="Cho J.C."/>
        </authorList>
    </citation>
    <scope>NUCLEOTIDE SEQUENCE</scope>
    <source>
        <strain evidence="4">JH1073</strain>
    </source>
</reference>
<organism evidence="4 5">
    <name type="scientific">Candidatus Lucifugimonas marina</name>
    <dbReference type="NCBI Taxonomy" id="3038979"/>
    <lineage>
        <taxon>Bacteria</taxon>
        <taxon>Bacillati</taxon>
        <taxon>Chloroflexota</taxon>
        <taxon>Dehalococcoidia</taxon>
        <taxon>SAR202 cluster</taxon>
        <taxon>Candidatus Lucifugimonadales</taxon>
        <taxon>Candidatus Lucifugimonadaceae</taxon>
        <taxon>Candidatus Lucifugimonas</taxon>
    </lineage>
</organism>
<dbReference type="InterPro" id="IPR050268">
    <property type="entry name" value="NADH-dep_flavin_reductase"/>
</dbReference>
<evidence type="ECO:0000256" key="1">
    <source>
        <dbReference type="ARBA" id="ARBA00023002"/>
    </source>
</evidence>
<protein>
    <submittedName>
        <fullName evidence="4">Flavin reductase</fullName>
    </submittedName>
</protein>
<reference evidence="5" key="3">
    <citation type="submission" date="2023-06" db="EMBL/GenBank/DDBJ databases">
        <title>Pangenomics reveal diversification of enzyme families and niche specialization in globally abundant SAR202 bacteria.</title>
        <authorList>
            <person name="Saw J.H.W."/>
        </authorList>
    </citation>
    <scope>NUCLEOTIDE SEQUENCE [LARGE SCALE GENOMIC DNA]</scope>
    <source>
        <strain evidence="5">JH1073</strain>
    </source>
</reference>
<evidence type="ECO:0000313" key="3">
    <source>
        <dbReference type="EMBL" id="MDG0867538.1"/>
    </source>
</evidence>
<dbReference type="AlphaFoldDB" id="A0AAJ5ZFJ5"/>
<dbReference type="Pfam" id="PF01613">
    <property type="entry name" value="Flavin_Reduct"/>
    <property type="match status" value="1"/>
</dbReference>
<dbReference type="GO" id="GO:0010181">
    <property type="term" value="F:FMN binding"/>
    <property type="evidence" value="ECO:0007669"/>
    <property type="project" value="InterPro"/>
</dbReference>
<dbReference type="PANTHER" id="PTHR30466:SF1">
    <property type="entry name" value="FMN REDUCTASE (NADH) RUTF"/>
    <property type="match status" value="1"/>
</dbReference>
<reference evidence="5 6" key="1">
    <citation type="submission" date="2019-11" db="EMBL/GenBank/DDBJ databases">
        <authorList>
            <person name="Cho J.-C."/>
        </authorList>
    </citation>
    <scope>NUCLEOTIDE SEQUENCE [LARGE SCALE GENOMIC DNA]</scope>
    <source>
        <strain evidence="4 5">JH1073</strain>
        <strain evidence="3 6">JH702</strain>
    </source>
</reference>
<dbReference type="SMART" id="SM00903">
    <property type="entry name" value="Flavin_Reduct"/>
    <property type="match status" value="1"/>
</dbReference>
<evidence type="ECO:0000259" key="2">
    <source>
        <dbReference type="SMART" id="SM00903"/>
    </source>
</evidence>
<dbReference type="Proteomes" id="UP001321249">
    <property type="component" value="Unassembled WGS sequence"/>
</dbReference>
<sequence>MQTAESIGDMYRDAWSRFATGVTVITTVEPDGSVHGMTASSVTSVSLDPPLVLVVIGESRQTHGLIESTGRFGMSILDGSQTDIAKHFATPPESRGETDPTTLTHLSETPVIAEAIAAMNCKVSASYKVGDHTVFIGEVEEIEVGQGDPLVWFQRQFGGFADQNADNGAD</sequence>
<gene>
    <name evidence="3" type="ORF">GKO46_10725</name>
    <name evidence="4" type="ORF">GKO48_10815</name>
</gene>
<feature type="domain" description="Flavin reductase like" evidence="2">
    <location>
        <begin position="15"/>
        <end position="159"/>
    </location>
</feature>
<keyword evidence="5" id="KW-1185">Reference proteome</keyword>
<dbReference type="PANTHER" id="PTHR30466">
    <property type="entry name" value="FLAVIN REDUCTASE"/>
    <property type="match status" value="1"/>
</dbReference>
<evidence type="ECO:0000313" key="6">
    <source>
        <dbReference type="Proteomes" id="UP001321249"/>
    </source>
</evidence>
<dbReference type="Gene3D" id="2.30.110.10">
    <property type="entry name" value="Electron Transport, Fmn-binding Protein, Chain A"/>
    <property type="match status" value="1"/>
</dbReference>
<dbReference type="InterPro" id="IPR002563">
    <property type="entry name" value="Flavin_Rdtase-like_dom"/>
</dbReference>
<evidence type="ECO:0000313" key="4">
    <source>
        <dbReference type="EMBL" id="WFG40090.1"/>
    </source>
</evidence>
<dbReference type="RefSeq" id="WP_342825995.1">
    <property type="nucleotide sequence ID" value="NZ_CP046146.1"/>
</dbReference>
<name>A0AAJ5ZFJ5_9CHLR</name>
<dbReference type="Proteomes" id="UP001219901">
    <property type="component" value="Chromosome"/>
</dbReference>
<dbReference type="EMBL" id="CP046147">
    <property type="protein sequence ID" value="WFG40090.1"/>
    <property type="molecule type" value="Genomic_DNA"/>
</dbReference>
<keyword evidence="1" id="KW-0560">Oxidoreductase</keyword>
<dbReference type="EMBL" id="WMBE01000003">
    <property type="protein sequence ID" value="MDG0867538.1"/>
    <property type="molecule type" value="Genomic_DNA"/>
</dbReference>